<dbReference type="GO" id="GO:0046983">
    <property type="term" value="F:protein dimerization activity"/>
    <property type="evidence" value="ECO:0007669"/>
    <property type="project" value="InterPro"/>
</dbReference>
<feature type="domain" description="DUF7134" evidence="12">
    <location>
        <begin position="16"/>
        <end position="160"/>
    </location>
</feature>
<feature type="transmembrane region" description="Helical" evidence="9">
    <location>
        <begin position="12"/>
        <end position="35"/>
    </location>
</feature>
<dbReference type="SUPFAM" id="SSF55874">
    <property type="entry name" value="ATPase domain of HSP90 chaperone/DNA topoisomerase II/histidine kinase"/>
    <property type="match status" value="1"/>
</dbReference>
<organism evidence="13 14">
    <name type="scientific">Thermocatellispora tengchongensis</name>
    <dbReference type="NCBI Taxonomy" id="1073253"/>
    <lineage>
        <taxon>Bacteria</taxon>
        <taxon>Bacillati</taxon>
        <taxon>Actinomycetota</taxon>
        <taxon>Actinomycetes</taxon>
        <taxon>Streptosporangiales</taxon>
        <taxon>Streptosporangiaceae</taxon>
        <taxon>Thermocatellispora</taxon>
    </lineage>
</organism>
<evidence type="ECO:0000256" key="3">
    <source>
        <dbReference type="ARBA" id="ARBA00022553"/>
    </source>
</evidence>
<dbReference type="Gene3D" id="3.30.565.10">
    <property type="entry name" value="Histidine kinase-like ATPase, C-terminal domain"/>
    <property type="match status" value="1"/>
</dbReference>
<feature type="domain" description="Histidine kinase/HSP90-like ATPase" evidence="10">
    <location>
        <begin position="313"/>
        <end position="414"/>
    </location>
</feature>
<dbReference type="GO" id="GO:0016020">
    <property type="term" value="C:membrane"/>
    <property type="evidence" value="ECO:0007669"/>
    <property type="project" value="InterPro"/>
</dbReference>
<keyword evidence="3" id="KW-0597">Phosphoprotein</keyword>
<dbReference type="EC" id="2.7.13.3" evidence="2"/>
<protein>
    <recommendedName>
        <fullName evidence="2">histidine kinase</fullName>
        <ecNumber evidence="2">2.7.13.3</ecNumber>
    </recommendedName>
</protein>
<dbReference type="InterPro" id="IPR050482">
    <property type="entry name" value="Sensor_HK_TwoCompSys"/>
</dbReference>
<keyword evidence="9" id="KW-0812">Transmembrane</keyword>
<evidence type="ECO:0000256" key="7">
    <source>
        <dbReference type="ARBA" id="ARBA00022840"/>
    </source>
</evidence>
<dbReference type="AlphaFoldDB" id="A0A840PBT0"/>
<dbReference type="CDD" id="cd16917">
    <property type="entry name" value="HATPase_UhpB-NarQ-NarX-like"/>
    <property type="match status" value="1"/>
</dbReference>
<keyword evidence="7" id="KW-0067">ATP-binding</keyword>
<evidence type="ECO:0000259" key="12">
    <source>
        <dbReference type="Pfam" id="PF23539"/>
    </source>
</evidence>
<dbReference type="InterPro" id="IPR036890">
    <property type="entry name" value="HATPase_C_sf"/>
</dbReference>
<evidence type="ECO:0000256" key="4">
    <source>
        <dbReference type="ARBA" id="ARBA00022679"/>
    </source>
</evidence>
<feature type="transmembrane region" description="Helical" evidence="9">
    <location>
        <begin position="141"/>
        <end position="163"/>
    </location>
</feature>
<dbReference type="EMBL" id="JACHGN010000010">
    <property type="protein sequence ID" value="MBB5135301.1"/>
    <property type="molecule type" value="Genomic_DNA"/>
</dbReference>
<dbReference type="PANTHER" id="PTHR24421:SF10">
    <property type="entry name" value="NITRATE_NITRITE SENSOR PROTEIN NARQ"/>
    <property type="match status" value="1"/>
</dbReference>
<evidence type="ECO:0000256" key="8">
    <source>
        <dbReference type="ARBA" id="ARBA00023012"/>
    </source>
</evidence>
<feature type="transmembrane region" description="Helical" evidence="9">
    <location>
        <begin position="47"/>
        <end position="64"/>
    </location>
</feature>
<dbReference type="GO" id="GO:0000155">
    <property type="term" value="F:phosphorelay sensor kinase activity"/>
    <property type="evidence" value="ECO:0007669"/>
    <property type="project" value="InterPro"/>
</dbReference>
<dbReference type="Gene3D" id="1.20.5.1930">
    <property type="match status" value="1"/>
</dbReference>
<comment type="caution">
    <text evidence="13">The sequence shown here is derived from an EMBL/GenBank/DDBJ whole genome shotgun (WGS) entry which is preliminary data.</text>
</comment>
<keyword evidence="8" id="KW-0902">Two-component regulatory system</keyword>
<keyword evidence="14" id="KW-1185">Reference proteome</keyword>
<feature type="domain" description="Signal transduction histidine kinase subgroup 3 dimerisation and phosphoacceptor" evidence="11">
    <location>
        <begin position="198"/>
        <end position="261"/>
    </location>
</feature>
<sequence>MRSRIAPVLRRLSGLDPLVVDGGVALGMAVGSWVWTVWEPQQAWRPADFTALVLTAVVNLPLALRRRAPSTVLAVSTAAATVFHVLGYHSVTNNMGPLLALYSVAVRRPWHHTAAGAVLVTMEWTHAIAQAPGVPQAMLSALGQSLMVVGVVVAIGTSARLLAQRTEQLATRTAELAVLADRLHRQQAAVAERAVMHERLQIARELHDVVANYMSIIAVQAGLGRYVARSDPPTSQQALDVIADTSHQALTEMRRLLSILRVETRDEEDLYAVPPGVRRLHWLVERMNRAGLTIEFTVHGTVRDLPPGLDLCVYRIVQESLTNTLKHAGRARAEVSLTYAPAELTVRVRDDGVRVGTEGVHVSTEGVPASLPPTDSGGHGLIGMAERVRLYEGSITTGPRPQGGYEVIAVFPLAGLPRLGQQADAGPSGAA</sequence>
<keyword evidence="9" id="KW-0472">Membrane</keyword>
<evidence type="ECO:0000313" key="14">
    <source>
        <dbReference type="Proteomes" id="UP000578449"/>
    </source>
</evidence>
<evidence type="ECO:0000256" key="1">
    <source>
        <dbReference type="ARBA" id="ARBA00000085"/>
    </source>
</evidence>
<reference evidence="13 14" key="1">
    <citation type="submission" date="2020-08" db="EMBL/GenBank/DDBJ databases">
        <title>Genomic Encyclopedia of Type Strains, Phase IV (KMG-IV): sequencing the most valuable type-strain genomes for metagenomic binning, comparative biology and taxonomic classification.</title>
        <authorList>
            <person name="Goeker M."/>
        </authorList>
    </citation>
    <scope>NUCLEOTIDE SEQUENCE [LARGE SCALE GENOMIC DNA]</scope>
    <source>
        <strain evidence="13 14">DSM 45615</strain>
    </source>
</reference>
<comment type="catalytic activity">
    <reaction evidence="1">
        <text>ATP + protein L-histidine = ADP + protein N-phospho-L-histidine.</text>
        <dbReference type="EC" id="2.7.13.3"/>
    </reaction>
</comment>
<dbReference type="InterPro" id="IPR055558">
    <property type="entry name" value="DUF7134"/>
</dbReference>
<evidence type="ECO:0000259" key="11">
    <source>
        <dbReference type="Pfam" id="PF07730"/>
    </source>
</evidence>
<evidence type="ECO:0000256" key="5">
    <source>
        <dbReference type="ARBA" id="ARBA00022741"/>
    </source>
</evidence>
<dbReference type="Pfam" id="PF02518">
    <property type="entry name" value="HATPase_c"/>
    <property type="match status" value="1"/>
</dbReference>
<accession>A0A840PBT0</accession>
<keyword evidence="6 13" id="KW-0418">Kinase</keyword>
<keyword evidence="9" id="KW-1133">Transmembrane helix</keyword>
<dbReference type="GO" id="GO:0005524">
    <property type="term" value="F:ATP binding"/>
    <property type="evidence" value="ECO:0007669"/>
    <property type="project" value="UniProtKB-KW"/>
</dbReference>
<dbReference type="Proteomes" id="UP000578449">
    <property type="component" value="Unassembled WGS sequence"/>
</dbReference>
<dbReference type="InterPro" id="IPR003594">
    <property type="entry name" value="HATPase_dom"/>
</dbReference>
<dbReference type="Pfam" id="PF07730">
    <property type="entry name" value="HisKA_3"/>
    <property type="match status" value="1"/>
</dbReference>
<evidence type="ECO:0000256" key="2">
    <source>
        <dbReference type="ARBA" id="ARBA00012438"/>
    </source>
</evidence>
<evidence type="ECO:0000256" key="9">
    <source>
        <dbReference type="SAM" id="Phobius"/>
    </source>
</evidence>
<evidence type="ECO:0000259" key="10">
    <source>
        <dbReference type="Pfam" id="PF02518"/>
    </source>
</evidence>
<evidence type="ECO:0000313" key="13">
    <source>
        <dbReference type="EMBL" id="MBB5135301.1"/>
    </source>
</evidence>
<dbReference type="InterPro" id="IPR011712">
    <property type="entry name" value="Sig_transdc_His_kin_sub3_dim/P"/>
</dbReference>
<evidence type="ECO:0000256" key="6">
    <source>
        <dbReference type="ARBA" id="ARBA00022777"/>
    </source>
</evidence>
<keyword evidence="5" id="KW-0547">Nucleotide-binding</keyword>
<dbReference type="RefSeq" id="WP_185052236.1">
    <property type="nucleotide sequence ID" value="NZ_BAABIX010000015.1"/>
</dbReference>
<dbReference type="Pfam" id="PF23539">
    <property type="entry name" value="DUF7134"/>
    <property type="match status" value="1"/>
</dbReference>
<gene>
    <name evidence="13" type="ORF">HNP84_005037</name>
</gene>
<dbReference type="PANTHER" id="PTHR24421">
    <property type="entry name" value="NITRATE/NITRITE SENSOR PROTEIN NARX-RELATED"/>
    <property type="match status" value="1"/>
</dbReference>
<name>A0A840PBT0_9ACTN</name>
<feature type="transmembrane region" description="Helical" evidence="9">
    <location>
        <begin position="71"/>
        <end position="91"/>
    </location>
</feature>
<proteinExistence type="predicted"/>
<keyword evidence="4" id="KW-0808">Transferase</keyword>